<sequence>MNKARKLIKVQSAGILRMRRIDRRFQHYNNNKRVVMKSSNRWRSALLLSSMVFSSAALALSPDEEERLKECKRPKFRDFAPEQKSEIDAGGDVAFHVSHNADPLTVTAEARGEKMKVNVVDKKTYYLVSAKLPQLTPGFARVHVTAKSAESKLESGCLGQDGWLLKIKGEEAAKPAEQPAAAQ</sequence>
<dbReference type="RefSeq" id="WP_256606334.1">
    <property type="nucleotide sequence ID" value="NZ_JANIBL010000016.1"/>
</dbReference>
<dbReference type="Proteomes" id="UP001524570">
    <property type="component" value="Unassembled WGS sequence"/>
</dbReference>
<accession>A0ABT1TQZ2</accession>
<keyword evidence="2" id="KW-1185">Reference proteome</keyword>
<proteinExistence type="predicted"/>
<protein>
    <submittedName>
        <fullName evidence="1">Uncharacterized protein</fullName>
    </submittedName>
</protein>
<comment type="caution">
    <text evidence="1">The sequence shown here is derived from an EMBL/GenBank/DDBJ whole genome shotgun (WGS) entry which is preliminary data.</text>
</comment>
<name>A0ABT1TQZ2_9GAMM</name>
<evidence type="ECO:0000313" key="2">
    <source>
        <dbReference type="Proteomes" id="UP001524570"/>
    </source>
</evidence>
<dbReference type="EMBL" id="JANIBL010000016">
    <property type="protein sequence ID" value="MCQ8117174.1"/>
    <property type="molecule type" value="Genomic_DNA"/>
</dbReference>
<organism evidence="1 2">
    <name type="scientific">Methylomonas rosea</name>
    <dbReference type="NCBI Taxonomy" id="2952227"/>
    <lineage>
        <taxon>Bacteria</taxon>
        <taxon>Pseudomonadati</taxon>
        <taxon>Pseudomonadota</taxon>
        <taxon>Gammaproteobacteria</taxon>
        <taxon>Methylococcales</taxon>
        <taxon>Methylococcaceae</taxon>
        <taxon>Methylomonas</taxon>
    </lineage>
</organism>
<gene>
    <name evidence="1" type="ORF">NP589_07040</name>
</gene>
<evidence type="ECO:0000313" key="1">
    <source>
        <dbReference type="EMBL" id="MCQ8117174.1"/>
    </source>
</evidence>
<reference evidence="1 2" key="1">
    <citation type="submission" date="2022-07" db="EMBL/GenBank/DDBJ databases">
        <title>Methylomonas rivi sp. nov., Methylomonas rosea sp. nov., Methylomonas aureus sp. nov. and Methylomonas subterranea sp. nov., four novel methanotrophs isolated from a freshwater creek and the deep terrestrial subsurface.</title>
        <authorList>
            <person name="Abin C."/>
            <person name="Sankaranarayanan K."/>
            <person name="Garner C."/>
            <person name="Sindelar R."/>
            <person name="Kotary K."/>
            <person name="Garner R."/>
            <person name="Barclay S."/>
            <person name="Lawson P."/>
            <person name="Krumholz L."/>
        </authorList>
    </citation>
    <scope>NUCLEOTIDE SEQUENCE [LARGE SCALE GENOMIC DNA]</scope>
    <source>
        <strain evidence="1 2">WSC-7</strain>
    </source>
</reference>